<proteinExistence type="predicted"/>
<keyword evidence="3" id="KW-0067">ATP-binding</keyword>
<dbReference type="Gene3D" id="3.90.190.20">
    <property type="entry name" value="Mur ligase, C-terminal domain"/>
    <property type="match status" value="1"/>
</dbReference>
<dbReference type="SUPFAM" id="SSF53244">
    <property type="entry name" value="MurD-like peptide ligases, peptide-binding domain"/>
    <property type="match status" value="1"/>
</dbReference>
<organism evidence="6 7">
    <name type="scientific">SAR324 cluster bacterium</name>
    <dbReference type="NCBI Taxonomy" id="2024889"/>
    <lineage>
        <taxon>Bacteria</taxon>
        <taxon>Deltaproteobacteria</taxon>
        <taxon>SAR324 cluster</taxon>
    </lineage>
</organism>
<dbReference type="PANTHER" id="PTHR43024">
    <property type="entry name" value="UDP-N-ACETYLMURAMOYL-TRIPEPTIDE--D-ALANYL-D-ALANINE LIGASE"/>
    <property type="match status" value="1"/>
</dbReference>
<evidence type="ECO:0000313" key="7">
    <source>
        <dbReference type="Proteomes" id="UP000524246"/>
    </source>
</evidence>
<dbReference type="InterPro" id="IPR004101">
    <property type="entry name" value="Mur_ligase_C"/>
</dbReference>
<dbReference type="InterPro" id="IPR051046">
    <property type="entry name" value="MurCDEF_CellWall_CoF430Synth"/>
</dbReference>
<dbReference type="SUPFAM" id="SSF53623">
    <property type="entry name" value="MurD-like peptide ligases, catalytic domain"/>
    <property type="match status" value="1"/>
</dbReference>
<dbReference type="AlphaFoldDB" id="A0A7X9FP35"/>
<comment type="caution">
    <text evidence="6">The sequence shown here is derived from an EMBL/GenBank/DDBJ whole genome shotgun (WGS) entry which is preliminary data.</text>
</comment>
<gene>
    <name evidence="6" type="ORF">GYA55_01050</name>
</gene>
<dbReference type="GO" id="GO:0005524">
    <property type="term" value="F:ATP binding"/>
    <property type="evidence" value="ECO:0007669"/>
    <property type="project" value="UniProtKB-KW"/>
</dbReference>
<dbReference type="InterPro" id="IPR036615">
    <property type="entry name" value="Mur_ligase_C_dom_sf"/>
</dbReference>
<feature type="domain" description="Mur ligase central" evidence="5">
    <location>
        <begin position="162"/>
        <end position="362"/>
    </location>
</feature>
<evidence type="ECO:0000313" key="6">
    <source>
        <dbReference type="EMBL" id="NMC61733.1"/>
    </source>
</evidence>
<dbReference type="Proteomes" id="UP000524246">
    <property type="component" value="Unassembled WGS sequence"/>
</dbReference>
<sequence length="540" mass="59075">MSVGPTNDEARVDESLSDKSLEKLSSGVSLIQVVDCVLNGDFFSQNQPCIGIECKGQEFLKSEAHLSEVVFNYEQVSANSLLVLSDDESKLAEPLFDKVVLNSSIGLVLTDSKEIADLAVKRKICTILLNDSCNDGIAPTRRALRAVAKLIRSQANIPVIGITGTSGKTTTKDLTVAALSARCNVLGTLNNQNSVWAVTRTLLRLNSMHDAVVLEFGSRKKGHVNILSEMAQPTIAYVSSIGESHLETFGDFQQVYISETDVYRRVRDSEIDPKLFLVNLDDRHIRKFFRSNKKKLTSIGSVVTLSRNSVRGADVVGRSVQTYGDNKELKTKVYAETPWGNVEYLIPLAGRHNVTNSLAALSLSMLTGKVSLEDVAVAFQGAQISGNRSEIFRMPGGLTILNDSYNANPLSMRAALDTLKRFKEEDESISYVIAAVGDMLELGEGAPNYHYAVGAYARECGVDELWATGEFANHWARGFNRKDSIRIFESTDELLAAILEADNKSFLGEHSCILLKSSHGSGLYKVGAKLKRLKRGGLRA</sequence>
<evidence type="ECO:0000256" key="2">
    <source>
        <dbReference type="ARBA" id="ARBA00022741"/>
    </source>
</evidence>
<dbReference type="Pfam" id="PF08245">
    <property type="entry name" value="Mur_ligase_M"/>
    <property type="match status" value="1"/>
</dbReference>
<evidence type="ECO:0000259" key="5">
    <source>
        <dbReference type="Pfam" id="PF08245"/>
    </source>
</evidence>
<reference evidence="6 7" key="1">
    <citation type="journal article" date="2020" name="Biotechnol. Biofuels">
        <title>New insights from the biogas microbiome by comprehensive genome-resolved metagenomics of nearly 1600 species originating from multiple anaerobic digesters.</title>
        <authorList>
            <person name="Campanaro S."/>
            <person name="Treu L."/>
            <person name="Rodriguez-R L.M."/>
            <person name="Kovalovszki A."/>
            <person name="Ziels R.M."/>
            <person name="Maus I."/>
            <person name="Zhu X."/>
            <person name="Kougias P.G."/>
            <person name="Basile A."/>
            <person name="Luo G."/>
            <person name="Schluter A."/>
            <person name="Konstantinidis K.T."/>
            <person name="Angelidaki I."/>
        </authorList>
    </citation>
    <scope>NUCLEOTIDE SEQUENCE [LARGE SCALE GENOMIC DNA]</scope>
    <source>
        <strain evidence="6">AS27yjCOA_65</strain>
    </source>
</reference>
<dbReference type="Pfam" id="PF02875">
    <property type="entry name" value="Mur_ligase_C"/>
    <property type="match status" value="1"/>
</dbReference>
<dbReference type="GO" id="GO:0016881">
    <property type="term" value="F:acid-amino acid ligase activity"/>
    <property type="evidence" value="ECO:0007669"/>
    <property type="project" value="InterPro"/>
</dbReference>
<evidence type="ECO:0000259" key="4">
    <source>
        <dbReference type="Pfam" id="PF02875"/>
    </source>
</evidence>
<dbReference type="InterPro" id="IPR013221">
    <property type="entry name" value="Mur_ligase_cen"/>
</dbReference>
<dbReference type="InterPro" id="IPR036565">
    <property type="entry name" value="Mur-like_cat_sf"/>
</dbReference>
<feature type="domain" description="Mur ligase C-terminal" evidence="4">
    <location>
        <begin position="388"/>
        <end position="504"/>
    </location>
</feature>
<accession>A0A7X9FP35</accession>
<dbReference type="Gene3D" id="3.40.1190.10">
    <property type="entry name" value="Mur-like, catalytic domain"/>
    <property type="match status" value="1"/>
</dbReference>
<name>A0A7X9FP35_9DELT</name>
<keyword evidence="1 6" id="KW-0436">Ligase</keyword>
<evidence type="ECO:0000256" key="1">
    <source>
        <dbReference type="ARBA" id="ARBA00022598"/>
    </source>
</evidence>
<protein>
    <submittedName>
        <fullName evidence="6">UDP-N-acetylmuramoyl-tripeptide--D-alanyl-D-alanine ligase</fullName>
    </submittedName>
</protein>
<dbReference type="EMBL" id="JAAZON010000035">
    <property type="protein sequence ID" value="NMC61733.1"/>
    <property type="molecule type" value="Genomic_DNA"/>
</dbReference>
<evidence type="ECO:0000256" key="3">
    <source>
        <dbReference type="ARBA" id="ARBA00022840"/>
    </source>
</evidence>
<keyword evidence="2" id="KW-0547">Nucleotide-binding</keyword>
<dbReference type="PANTHER" id="PTHR43024:SF1">
    <property type="entry name" value="UDP-N-ACETYLMURAMOYL-TRIPEPTIDE--D-ALANYL-D-ALANINE LIGASE"/>
    <property type="match status" value="1"/>
</dbReference>